<dbReference type="Pfam" id="PF05618">
    <property type="entry name" value="Zn_protease"/>
    <property type="match status" value="1"/>
</dbReference>
<dbReference type="PANTHER" id="PTHR38037">
    <property type="entry name" value="ZN_PROTEASE DOMAIN-CONTAINING PROTEIN"/>
    <property type="match status" value="1"/>
</dbReference>
<dbReference type="InterPro" id="IPR021109">
    <property type="entry name" value="Peptidase_aspartic_dom_sf"/>
</dbReference>
<protein>
    <recommendedName>
        <fullName evidence="1">Retropepsin-like aspartic endopeptidase domain-containing protein</fullName>
    </recommendedName>
</protein>
<evidence type="ECO:0000259" key="1">
    <source>
        <dbReference type="Pfam" id="PF05618"/>
    </source>
</evidence>
<name>A0A4R2KKJ1_9GAMM</name>
<dbReference type="RefSeq" id="WP_117318957.1">
    <property type="nucleotide sequence ID" value="NZ_QQSW01000017.1"/>
</dbReference>
<sequence length="260" mass="28499">MPQALLAVCFSACQALPGTLTGSESDAESAEPEALVNLRDSHAVCEARLTALIASRDEFGVQLAAQNATLADVQDAVRRVESRFNEQDRSAAVETPAQACEPQIAELPSKLLVGRREQVWIEPLQMTLPARIDTGAETASLDARNIEEFERNGKPWVRFDIVHPDDGEAVAMEQEVSRYVRILQSSTDTPERRAVIELGIVMGNIRQAAEFTLSNRSHLDFQVLVGRNVLRDLMIVDVGQSNIAPPRLPEGDGKETVDES</sequence>
<accession>A0A4R2KKJ1</accession>
<dbReference type="OrthoDB" id="8546610at2"/>
<dbReference type="Proteomes" id="UP000294980">
    <property type="component" value="Unassembled WGS sequence"/>
</dbReference>
<dbReference type="PANTHER" id="PTHR38037:SF2">
    <property type="entry name" value="ATP-DEPENDENT ZINC PROTEASE DOMAIN-CONTAINING PROTEIN-RELATED"/>
    <property type="match status" value="1"/>
</dbReference>
<gene>
    <name evidence="2" type="ORF">EV688_11375</name>
</gene>
<dbReference type="EMBL" id="SLWX01000013">
    <property type="protein sequence ID" value="TCO74521.1"/>
    <property type="molecule type" value="Genomic_DNA"/>
</dbReference>
<feature type="domain" description="Retropepsin-like aspartic endopeptidase" evidence="1">
    <location>
        <begin position="113"/>
        <end position="245"/>
    </location>
</feature>
<organism evidence="2 3">
    <name type="scientific">Chromatocurvus halotolerans</name>
    <dbReference type="NCBI Taxonomy" id="1132028"/>
    <lineage>
        <taxon>Bacteria</taxon>
        <taxon>Pseudomonadati</taxon>
        <taxon>Pseudomonadota</taxon>
        <taxon>Gammaproteobacteria</taxon>
        <taxon>Cellvibrionales</taxon>
        <taxon>Halieaceae</taxon>
        <taxon>Chromatocurvus</taxon>
    </lineage>
</organism>
<keyword evidence="3" id="KW-1185">Reference proteome</keyword>
<evidence type="ECO:0000313" key="3">
    <source>
        <dbReference type="Proteomes" id="UP000294980"/>
    </source>
</evidence>
<proteinExistence type="predicted"/>
<comment type="caution">
    <text evidence="2">The sequence shown here is derived from an EMBL/GenBank/DDBJ whole genome shotgun (WGS) entry which is preliminary data.</text>
</comment>
<evidence type="ECO:0000313" key="2">
    <source>
        <dbReference type="EMBL" id="TCO74521.1"/>
    </source>
</evidence>
<dbReference type="AlphaFoldDB" id="A0A4R2KKJ1"/>
<dbReference type="SUPFAM" id="SSF50630">
    <property type="entry name" value="Acid proteases"/>
    <property type="match status" value="1"/>
</dbReference>
<dbReference type="InterPro" id="IPR008503">
    <property type="entry name" value="Asp_endopeptidase"/>
</dbReference>
<reference evidence="2 3" key="1">
    <citation type="submission" date="2019-03" db="EMBL/GenBank/DDBJ databases">
        <title>Genomic Encyclopedia of Type Strains, Phase IV (KMG-IV): sequencing the most valuable type-strain genomes for metagenomic binning, comparative biology and taxonomic classification.</title>
        <authorList>
            <person name="Goeker M."/>
        </authorList>
    </citation>
    <scope>NUCLEOTIDE SEQUENCE [LARGE SCALE GENOMIC DNA]</scope>
    <source>
        <strain evidence="2 3">DSM 23344</strain>
    </source>
</reference>
<dbReference type="Gene3D" id="2.40.70.10">
    <property type="entry name" value="Acid Proteases"/>
    <property type="match status" value="1"/>
</dbReference>